<name>A0A9N8Z1Z8_9GLOM</name>
<reference evidence="9" key="1">
    <citation type="submission" date="2021-06" db="EMBL/GenBank/DDBJ databases">
        <authorList>
            <person name="Kallberg Y."/>
            <person name="Tangrot J."/>
            <person name="Rosling A."/>
        </authorList>
    </citation>
    <scope>NUCLEOTIDE SEQUENCE</scope>
    <source>
        <strain evidence="9">AZ414A</strain>
    </source>
</reference>
<dbReference type="EMBL" id="CAJVPK010000150">
    <property type="protein sequence ID" value="CAG8460579.1"/>
    <property type="molecule type" value="Genomic_DNA"/>
</dbReference>
<dbReference type="GO" id="GO:0033254">
    <property type="term" value="C:vacuolar transporter chaperone complex"/>
    <property type="evidence" value="ECO:0007669"/>
    <property type="project" value="TreeGrafter"/>
</dbReference>
<organism evidence="9 10">
    <name type="scientific">Diversispora eburnea</name>
    <dbReference type="NCBI Taxonomy" id="1213867"/>
    <lineage>
        <taxon>Eukaryota</taxon>
        <taxon>Fungi</taxon>
        <taxon>Fungi incertae sedis</taxon>
        <taxon>Mucoromycota</taxon>
        <taxon>Glomeromycotina</taxon>
        <taxon>Glomeromycetes</taxon>
        <taxon>Diversisporales</taxon>
        <taxon>Diversisporaceae</taxon>
        <taxon>Diversispora</taxon>
    </lineage>
</organism>
<keyword evidence="2" id="KW-0926">Vacuole</keyword>
<feature type="transmembrane region" description="Helical" evidence="7">
    <location>
        <begin position="662"/>
        <end position="682"/>
    </location>
</feature>
<dbReference type="GO" id="GO:0000329">
    <property type="term" value="C:fungal-type vacuole membrane"/>
    <property type="evidence" value="ECO:0007669"/>
    <property type="project" value="TreeGrafter"/>
</dbReference>
<evidence type="ECO:0000256" key="3">
    <source>
        <dbReference type="ARBA" id="ARBA00022692"/>
    </source>
</evidence>
<dbReference type="Pfam" id="PF02656">
    <property type="entry name" value="DUF202"/>
    <property type="match status" value="1"/>
</dbReference>
<feature type="region of interest" description="Disordered" evidence="6">
    <location>
        <begin position="483"/>
        <end position="511"/>
    </location>
</feature>
<dbReference type="Proteomes" id="UP000789706">
    <property type="component" value="Unassembled WGS sequence"/>
</dbReference>
<dbReference type="Pfam" id="PF09359">
    <property type="entry name" value="VTC"/>
    <property type="match status" value="1"/>
</dbReference>
<evidence type="ECO:0000259" key="8">
    <source>
        <dbReference type="PROSITE" id="PS51382"/>
    </source>
</evidence>
<keyword evidence="5 7" id="KW-0472">Membrane</keyword>
<dbReference type="AlphaFoldDB" id="A0A9N8Z1Z8"/>
<evidence type="ECO:0000313" key="9">
    <source>
        <dbReference type="EMBL" id="CAG8460579.1"/>
    </source>
</evidence>
<dbReference type="InterPro" id="IPR051572">
    <property type="entry name" value="VTC_Complex_Subunit"/>
</dbReference>
<evidence type="ECO:0000256" key="1">
    <source>
        <dbReference type="ARBA" id="ARBA00004128"/>
    </source>
</evidence>
<feature type="compositionally biased region" description="Low complexity" evidence="6">
    <location>
        <begin position="490"/>
        <end position="507"/>
    </location>
</feature>
<keyword evidence="10" id="KW-1185">Reference proteome</keyword>
<dbReference type="InterPro" id="IPR003807">
    <property type="entry name" value="DUF202"/>
</dbReference>
<proteinExistence type="predicted"/>
<comment type="caution">
    <text evidence="9">The sequence shown here is derived from an EMBL/GenBank/DDBJ whole genome shotgun (WGS) entry which is preliminary data.</text>
</comment>
<dbReference type="OrthoDB" id="6493944at2759"/>
<protein>
    <submittedName>
        <fullName evidence="9">8035_t:CDS:1</fullName>
    </submittedName>
</protein>
<keyword evidence="3 7" id="KW-0812">Transmembrane</keyword>
<feature type="domain" description="SPX" evidence="8">
    <location>
        <begin position="1"/>
        <end position="144"/>
    </location>
</feature>
<dbReference type="CDD" id="cd14480">
    <property type="entry name" value="SPX_VTC2_like"/>
    <property type="match status" value="1"/>
</dbReference>
<dbReference type="PANTHER" id="PTHR46140">
    <property type="entry name" value="VACUOLAR TRANSPORTER CHAPERONE 1-RELATED"/>
    <property type="match status" value="1"/>
</dbReference>
<evidence type="ECO:0000313" key="10">
    <source>
        <dbReference type="Proteomes" id="UP000789706"/>
    </source>
</evidence>
<keyword evidence="4 7" id="KW-1133">Transmembrane helix</keyword>
<comment type="subcellular location">
    <subcellularLocation>
        <location evidence="1">Vacuole membrane</location>
        <topology evidence="1">Multi-pass membrane protein</topology>
    </subcellularLocation>
</comment>
<evidence type="ECO:0000256" key="7">
    <source>
        <dbReference type="SAM" id="Phobius"/>
    </source>
</evidence>
<evidence type="ECO:0000256" key="4">
    <source>
        <dbReference type="ARBA" id="ARBA00022989"/>
    </source>
</evidence>
<dbReference type="InterPro" id="IPR018966">
    <property type="entry name" value="VTC_domain"/>
</dbReference>
<dbReference type="PANTHER" id="PTHR46140:SF2">
    <property type="entry name" value="VACUOLAR TRANSPORTER CHAPERONE 3 COMPLEX SUBUNIT 3-RELATED"/>
    <property type="match status" value="1"/>
</dbReference>
<dbReference type="PROSITE" id="PS51382">
    <property type="entry name" value="SPX"/>
    <property type="match status" value="1"/>
</dbReference>
<dbReference type="Gene3D" id="3.20.100.30">
    <property type="entry name" value="VTC, catalytic tunnel domain"/>
    <property type="match status" value="1"/>
</dbReference>
<accession>A0A9N8Z1Z8</accession>
<sequence length="702" mass="81255">MKFGSQIKATLHLEWKNYYVDYDGLKKILKQGEEREGGYTDKDETAFFEKLDKELEKVYTFQNTKYEEIKNRVQSCEKIVESVSKDRSLNAHQTYSDIKRQINSITEELNELAKYARLNYTGIIKIIKKHDRRTRYFLRPMFSVRLNACPFYKETFEPVIVNLSRLYHIVQRGLGGDEIPPNFSNIIPLFPSQEKFFRQSRKFWVHPDNVVEVETTILRHLPVLIYKPGTDSSVHSIYFDNDSFELYQDKVDRKPGDQLIRLRWYGKVPSNDIFVERKVRQGDDEIKERFAIKEKYTNALLKGEYSLDKRLEKMKEHPGTTEEEIQNFQTLVKEIQNTIVEKKLQPVLRTYYNRMAFQIPGDSSVRVSFDTQFYMIREDNFGDSDDSNRRRNEDWRRRDIDDDNFNKLPPSECVKFPYAVLEVKLNLSENELEPDWVQELASSHLVEAAPQFSKYVHGVATLFTSQAQSLPYWLPNIDKDILKPPTLRQPSEANEEPAASSSSMPSMITPSLPKDIISEETTVEINDDSSDIVINKKGKAVVYTTDDEDHDENTPLLEGEECEEEVIQHRPIGLRTFSKIFRKKSSIPDRETSSRIMFLPPKVTGPIQVEPKVYFANERTFFSWLRFCVLLGSLALGLFNSAAADNKLAIYCAVSYTSINDLIAPGVVCAAIFIATGLNFYLKLAPRVVEGNDGNNKLILQE</sequence>
<dbReference type="InterPro" id="IPR042267">
    <property type="entry name" value="VTC_sf"/>
</dbReference>
<evidence type="ECO:0000256" key="6">
    <source>
        <dbReference type="SAM" id="MobiDB-lite"/>
    </source>
</evidence>
<dbReference type="GO" id="GO:0006799">
    <property type="term" value="P:polyphosphate biosynthetic process"/>
    <property type="evidence" value="ECO:0007669"/>
    <property type="project" value="UniProtKB-ARBA"/>
</dbReference>
<evidence type="ECO:0000256" key="5">
    <source>
        <dbReference type="ARBA" id="ARBA00023136"/>
    </source>
</evidence>
<dbReference type="InterPro" id="IPR004331">
    <property type="entry name" value="SPX_dom"/>
</dbReference>
<feature type="transmembrane region" description="Helical" evidence="7">
    <location>
        <begin position="621"/>
        <end position="642"/>
    </location>
</feature>
<gene>
    <name evidence="9" type="ORF">DEBURN_LOCUS2656</name>
</gene>
<evidence type="ECO:0000256" key="2">
    <source>
        <dbReference type="ARBA" id="ARBA00022554"/>
    </source>
</evidence>
<dbReference type="Pfam" id="PF03105">
    <property type="entry name" value="SPX"/>
    <property type="match status" value="1"/>
</dbReference>